<protein>
    <recommendedName>
        <fullName evidence="3">Zinc ribbon domain-containing protein</fullName>
    </recommendedName>
</protein>
<sequence length="344" mass="37446">MLIKCPRCGFQQPIDKYCAQCGVDIESFKPPAAPLFKKIFGNPLVQLSLLLVTAGSVGTYIYQKGQDNLQQRVTYLKSSVQINSSELNPPPPPPPTAEVASDFAPAPTAEELASQQTEAASSEMPGAKAALAANKEGAGAKDNKDARGLAKTSGAHLVVYYAEVGRGTLNGIFEASQNTGQFMSFKDYTAGILPNIEKRLTAPNIKILHKEDRALDSSKTLQWFYGLKDRRNPSVEIGLTTFFELNEMDSNNLRGNLEIQRTWREASSAGGGQGGYEIQRKSFPAIFEIGTGTGFFMSGVMPTLSNLENDDELTAIDVYKILHSPRFRAGDSDFVIFIEFAKGN</sequence>
<gene>
    <name evidence="1" type="ORF">NWE73_04085</name>
</gene>
<name>A0ABT6DFB2_9BACT</name>
<accession>A0ABT6DFB2</accession>
<evidence type="ECO:0008006" key="3">
    <source>
        <dbReference type="Google" id="ProtNLM"/>
    </source>
</evidence>
<dbReference type="RefSeq" id="WP_277577005.1">
    <property type="nucleotide sequence ID" value="NZ_JANRMI010000001.1"/>
</dbReference>
<dbReference type="Proteomes" id="UP001152321">
    <property type="component" value="Unassembled WGS sequence"/>
</dbReference>
<comment type="caution">
    <text evidence="1">The sequence shown here is derived from an EMBL/GenBank/DDBJ whole genome shotgun (WGS) entry which is preliminary data.</text>
</comment>
<proteinExistence type="predicted"/>
<evidence type="ECO:0000313" key="1">
    <source>
        <dbReference type="EMBL" id="MDG0815530.1"/>
    </source>
</evidence>
<organism evidence="1 2">
    <name type="scientific">Bdellovibrio svalbardensis</name>
    <dbReference type="NCBI Taxonomy" id="2972972"/>
    <lineage>
        <taxon>Bacteria</taxon>
        <taxon>Pseudomonadati</taxon>
        <taxon>Bdellovibrionota</taxon>
        <taxon>Bdellovibrionia</taxon>
        <taxon>Bdellovibrionales</taxon>
        <taxon>Pseudobdellovibrionaceae</taxon>
        <taxon>Bdellovibrio</taxon>
    </lineage>
</organism>
<reference evidence="1" key="1">
    <citation type="submission" date="2022-08" db="EMBL/GenBank/DDBJ databases">
        <title>Novel Bdellovibrio Species Isolated from Svalbard: Designation Bdellovibrio svalbardensis.</title>
        <authorList>
            <person name="Mitchell R.J."/>
            <person name="Choi S.Y."/>
        </authorList>
    </citation>
    <scope>NUCLEOTIDE SEQUENCE</scope>
    <source>
        <strain evidence="1">PAP01</strain>
    </source>
</reference>
<dbReference type="EMBL" id="JANRMI010000001">
    <property type="protein sequence ID" value="MDG0815530.1"/>
    <property type="molecule type" value="Genomic_DNA"/>
</dbReference>
<evidence type="ECO:0000313" key="2">
    <source>
        <dbReference type="Proteomes" id="UP001152321"/>
    </source>
</evidence>
<keyword evidence="2" id="KW-1185">Reference proteome</keyword>